<keyword evidence="3" id="KW-0274">FAD</keyword>
<dbReference type="KEGG" id="kpin:30174557"/>
<dbReference type="GO" id="GO:0050660">
    <property type="term" value="F:flavin adenine dinucleotide binding"/>
    <property type="evidence" value="ECO:0007669"/>
    <property type="project" value="InterPro"/>
</dbReference>
<evidence type="ECO:0008006" key="8">
    <source>
        <dbReference type="Google" id="ProtNLM"/>
    </source>
</evidence>
<dbReference type="RefSeq" id="XP_070059715.1">
    <property type="nucleotide sequence ID" value="XM_070203614.1"/>
</dbReference>
<accession>A0AAJ8LE97</accession>
<dbReference type="Pfam" id="PF13450">
    <property type="entry name" value="NAD_binding_8"/>
    <property type="match status" value="1"/>
</dbReference>
<dbReference type="Gene3D" id="3.50.50.60">
    <property type="entry name" value="FAD/NAD(P)-binding domain"/>
    <property type="match status" value="2"/>
</dbReference>
<sequence length="577" mass="65512">MLRKLLLTGFVAIALAEQVPFNVDSPDDSGHYEFEWPIKDVAIIGAGVSGLLSYRALSNTEDFTKIKIFERDDSPGGNWHYSDEIPKSIPIELGQTEYWWKGDFIPNIPNNIPSHKVYKVESNQTFENELENQRILHRQPKPLWKTLRANTPAPQQQVPGFEWPKGVEWASHHSKVQRYLRSFASWLGINNGDEKTNVSYNTRVELVEKNLNKIGKQIGWTLTLRKFLRAKEGCYEETYWKENFDAVIVAAGRFNIPHIPAIEGLVEWSHRFPEQVFHSRQYRYGESAVGKNVIVIGASASATGVSQDINTYAKNSYLSIREHSDDPRAPVRRDTHLNALPRNTTIIGEIKRFHPISDGGGISEGKIELLNGTIITGINLLIFGTGFRYSFPFLPQYHNSSILGNETAESEEQPIVTDGSHVRSLYLDTFYIDQPTLAFQGQNVGIQTFVYGKYAGEAIARVWSGKAHLPSKKGQWSHFWRTVEERGGLRKGFQWLNNESNSRYLNFFVAWLNAAAIKNGGRLLELPPDVSEEMDLWMKARAAGVFINPDGRNDFQSASEKGVLDNIQWKKAILDDW</sequence>
<comment type="similarity">
    <text evidence="1">Belongs to the FMO family.</text>
</comment>
<evidence type="ECO:0000256" key="3">
    <source>
        <dbReference type="ARBA" id="ARBA00022827"/>
    </source>
</evidence>
<dbReference type="Pfam" id="PF00743">
    <property type="entry name" value="FMO-like"/>
    <property type="match status" value="1"/>
</dbReference>
<dbReference type="EMBL" id="CP144529">
    <property type="protein sequence ID" value="WWC73885.1"/>
    <property type="molecule type" value="Genomic_DNA"/>
</dbReference>
<gene>
    <name evidence="6" type="ORF">I206_107857</name>
</gene>
<dbReference type="GO" id="GO:0050661">
    <property type="term" value="F:NADP binding"/>
    <property type="evidence" value="ECO:0007669"/>
    <property type="project" value="InterPro"/>
</dbReference>
<organism evidence="6 7">
    <name type="scientific">Kwoniella pini CBS 10737</name>
    <dbReference type="NCBI Taxonomy" id="1296096"/>
    <lineage>
        <taxon>Eukaryota</taxon>
        <taxon>Fungi</taxon>
        <taxon>Dikarya</taxon>
        <taxon>Basidiomycota</taxon>
        <taxon>Agaricomycotina</taxon>
        <taxon>Tremellomycetes</taxon>
        <taxon>Tremellales</taxon>
        <taxon>Cryptococcaceae</taxon>
        <taxon>Kwoniella</taxon>
    </lineage>
</organism>
<dbReference type="AlphaFoldDB" id="A0AAJ8LE97"/>
<feature type="chain" id="PRO_5042485829" description="FAD/NAD(P)-binding domain-containing protein" evidence="5">
    <location>
        <begin position="17"/>
        <end position="577"/>
    </location>
</feature>
<reference evidence="6" key="1">
    <citation type="submission" date="2013-07" db="EMBL/GenBank/DDBJ databases">
        <authorList>
            <consortium name="The Broad Institute Genome Sequencing Platform"/>
            <person name="Cuomo C."/>
            <person name="Litvintseva A."/>
            <person name="Chen Y."/>
            <person name="Heitman J."/>
            <person name="Sun S."/>
            <person name="Springer D."/>
            <person name="Dromer F."/>
            <person name="Young S.K."/>
            <person name="Zeng Q."/>
            <person name="Gargeya S."/>
            <person name="Fitzgerald M."/>
            <person name="Abouelleil A."/>
            <person name="Alvarado L."/>
            <person name="Berlin A.M."/>
            <person name="Chapman S.B."/>
            <person name="Dewar J."/>
            <person name="Goldberg J."/>
            <person name="Griggs A."/>
            <person name="Gujja S."/>
            <person name="Hansen M."/>
            <person name="Howarth C."/>
            <person name="Imamovic A."/>
            <person name="Larimer J."/>
            <person name="McCowan C."/>
            <person name="Murphy C."/>
            <person name="Pearson M."/>
            <person name="Priest M."/>
            <person name="Roberts A."/>
            <person name="Saif S."/>
            <person name="Shea T."/>
            <person name="Sykes S."/>
            <person name="Wortman J."/>
            <person name="Nusbaum C."/>
            <person name="Birren B."/>
        </authorList>
    </citation>
    <scope>NUCLEOTIDE SEQUENCE</scope>
    <source>
        <strain evidence="6">CBS 10737</strain>
    </source>
</reference>
<protein>
    <recommendedName>
        <fullName evidence="8">FAD/NAD(P)-binding domain-containing protein</fullName>
    </recommendedName>
</protein>
<evidence type="ECO:0000256" key="1">
    <source>
        <dbReference type="ARBA" id="ARBA00009183"/>
    </source>
</evidence>
<dbReference type="InterPro" id="IPR020946">
    <property type="entry name" value="Flavin_mOase-like"/>
</dbReference>
<dbReference type="SUPFAM" id="SSF51905">
    <property type="entry name" value="FAD/NAD(P)-binding domain"/>
    <property type="match status" value="1"/>
</dbReference>
<dbReference type="InterPro" id="IPR036188">
    <property type="entry name" value="FAD/NAD-bd_sf"/>
</dbReference>
<evidence type="ECO:0000256" key="2">
    <source>
        <dbReference type="ARBA" id="ARBA00022630"/>
    </source>
</evidence>
<dbReference type="Proteomes" id="UP000094020">
    <property type="component" value="Chromosome 11"/>
</dbReference>
<name>A0AAJ8LE97_9TREE</name>
<evidence type="ECO:0000313" key="7">
    <source>
        <dbReference type="Proteomes" id="UP000094020"/>
    </source>
</evidence>
<keyword evidence="7" id="KW-1185">Reference proteome</keyword>
<evidence type="ECO:0000256" key="5">
    <source>
        <dbReference type="SAM" id="SignalP"/>
    </source>
</evidence>
<dbReference type="GeneID" id="30174557"/>
<keyword evidence="5" id="KW-0732">Signal</keyword>
<dbReference type="PANTHER" id="PTHR23023">
    <property type="entry name" value="DIMETHYLANILINE MONOOXYGENASE"/>
    <property type="match status" value="1"/>
</dbReference>
<evidence type="ECO:0000313" key="6">
    <source>
        <dbReference type="EMBL" id="WWC73885.1"/>
    </source>
</evidence>
<keyword evidence="4" id="KW-0560">Oxidoreductase</keyword>
<keyword evidence="2" id="KW-0285">Flavoprotein</keyword>
<evidence type="ECO:0000256" key="4">
    <source>
        <dbReference type="ARBA" id="ARBA00023002"/>
    </source>
</evidence>
<feature type="signal peptide" evidence="5">
    <location>
        <begin position="1"/>
        <end position="16"/>
    </location>
</feature>
<proteinExistence type="inferred from homology"/>
<dbReference type="GO" id="GO:0004499">
    <property type="term" value="F:N,N-dimethylaniline monooxygenase activity"/>
    <property type="evidence" value="ECO:0007669"/>
    <property type="project" value="InterPro"/>
</dbReference>
<dbReference type="InterPro" id="IPR050346">
    <property type="entry name" value="FMO-like"/>
</dbReference>
<reference evidence="6" key="2">
    <citation type="submission" date="2024-02" db="EMBL/GenBank/DDBJ databases">
        <title>Comparative genomics of Cryptococcus and Kwoniella reveals pathogenesis evolution and contrasting modes of karyotype evolution via chromosome fusion or intercentromeric recombination.</title>
        <authorList>
            <person name="Coelho M.A."/>
            <person name="David-Palma M."/>
            <person name="Shea T."/>
            <person name="Bowers K."/>
            <person name="McGinley-Smith S."/>
            <person name="Mohammad A.W."/>
            <person name="Gnirke A."/>
            <person name="Yurkov A.M."/>
            <person name="Nowrousian M."/>
            <person name="Sun S."/>
            <person name="Cuomo C.A."/>
            <person name="Heitman J."/>
        </authorList>
    </citation>
    <scope>NUCLEOTIDE SEQUENCE</scope>
    <source>
        <strain evidence="6">CBS 10737</strain>
    </source>
</reference>